<evidence type="ECO:0000313" key="9">
    <source>
        <dbReference type="EMBL" id="KFA63866.1"/>
    </source>
</evidence>
<sequence>MPPDQPPSQEQQEAQQPLTSPSAFETDAEASLPRALQARLYTSHFLSTWNARLFEFGAVLFLADIYPSTLLPMSVYALARAAAAVLLAQAVGSSVDRGHRLAVVRVSILAQRLAVAVSCVVLWAMGRYGQRRLAGSGVDGGLFVVAVLLACVEKLAAMMNLVAVERDWVVAMTEENPYARRILNARMRRIDLICKLVGPLAISSIAIASTDVAIYVTFGMSLASVVVEYVCIEQVYHLSPSLQRPRPPPLHDVTASPGLLTVLAHRILPIHSLPFYFRHSAFLPSFSLALLYLTVLSFSGQMITFLLATGYNTALVGVARTISTVLELSATWVAPRLTKRVGAVRCGIWCLSWQMAWLTVGLAWYFADFFATGSPRIGAATGLAVAVALSRVGLWGYDLSAQLIVQDEVEESHRGTFSTVEAAFQNIGEMLSYTSTIIFSRPDQFQWPVLLSVAATYTAGGLYAAFVRERRGHLVHPPAWLQLKPRSHGAT</sequence>
<keyword evidence="3 7" id="KW-0813">Transport</keyword>
<evidence type="ECO:0000256" key="7">
    <source>
        <dbReference type="RuleBase" id="RU365065"/>
    </source>
</evidence>
<feature type="transmembrane region" description="Helical" evidence="7">
    <location>
        <begin position="286"/>
        <end position="308"/>
    </location>
</feature>
<feature type="region of interest" description="Disordered" evidence="8">
    <location>
        <begin position="1"/>
        <end position="23"/>
    </location>
</feature>
<evidence type="ECO:0000256" key="5">
    <source>
        <dbReference type="ARBA" id="ARBA00022989"/>
    </source>
</evidence>
<proteinExistence type="inferred from homology"/>
<keyword evidence="10" id="KW-1185">Reference proteome</keyword>
<gene>
    <name evidence="9" type="ORF">S40285_04469</name>
</gene>
<protein>
    <recommendedName>
        <fullName evidence="7">Solute carrier family 40 member</fullName>
    </recommendedName>
</protein>
<evidence type="ECO:0000256" key="4">
    <source>
        <dbReference type="ARBA" id="ARBA00022692"/>
    </source>
</evidence>
<dbReference type="InterPro" id="IPR009716">
    <property type="entry name" value="Ferroportin-1"/>
</dbReference>
<feature type="transmembrane region" description="Helical" evidence="7">
    <location>
        <begin position="445"/>
        <end position="466"/>
    </location>
</feature>
<dbReference type="PANTHER" id="PTHR11660">
    <property type="entry name" value="SOLUTE CARRIER FAMILY 40 MEMBER"/>
    <property type="match status" value="1"/>
</dbReference>
<reference evidence="9 10" key="1">
    <citation type="journal article" date="2014" name="BMC Genomics">
        <title>Comparative genome sequencing reveals chemotype-specific gene clusters in the toxigenic black mold Stachybotrys.</title>
        <authorList>
            <person name="Semeiks J."/>
            <person name="Borek D."/>
            <person name="Otwinowski Z."/>
            <person name="Grishin N.V."/>
        </authorList>
    </citation>
    <scope>NUCLEOTIDE SEQUENCE [LARGE SCALE GENOMIC DNA]</scope>
    <source>
        <strain evidence="9 10">IBT 40285</strain>
    </source>
</reference>
<dbReference type="AlphaFoldDB" id="A0A084QIT1"/>
<dbReference type="PANTHER" id="PTHR11660:SF57">
    <property type="entry name" value="SOLUTE CARRIER FAMILY 40 MEMBER"/>
    <property type="match status" value="1"/>
</dbReference>
<dbReference type="SUPFAM" id="SSF103473">
    <property type="entry name" value="MFS general substrate transporter"/>
    <property type="match status" value="1"/>
</dbReference>
<feature type="transmembrane region" description="Helical" evidence="7">
    <location>
        <begin position="103"/>
        <end position="126"/>
    </location>
</feature>
<accession>A0A084QIT1</accession>
<evidence type="ECO:0000256" key="1">
    <source>
        <dbReference type="ARBA" id="ARBA00004141"/>
    </source>
</evidence>
<comment type="similarity">
    <text evidence="2 7">Belongs to the ferroportin (FP) (TC 2.A.100) family. SLC40A subfamily.</text>
</comment>
<dbReference type="OMA" id="VAMGHVM"/>
<evidence type="ECO:0000256" key="3">
    <source>
        <dbReference type="ARBA" id="ARBA00022448"/>
    </source>
</evidence>
<keyword evidence="6 7" id="KW-0472">Membrane</keyword>
<organism evidence="9 10">
    <name type="scientific">Stachybotrys chlorohalonatus (strain IBT 40285)</name>
    <dbReference type="NCBI Taxonomy" id="1283841"/>
    <lineage>
        <taxon>Eukaryota</taxon>
        <taxon>Fungi</taxon>
        <taxon>Dikarya</taxon>
        <taxon>Ascomycota</taxon>
        <taxon>Pezizomycotina</taxon>
        <taxon>Sordariomycetes</taxon>
        <taxon>Hypocreomycetidae</taxon>
        <taxon>Hypocreales</taxon>
        <taxon>Stachybotryaceae</taxon>
        <taxon>Stachybotrys</taxon>
    </lineage>
</organism>
<feature type="transmembrane region" description="Helical" evidence="7">
    <location>
        <begin position="346"/>
        <end position="367"/>
    </location>
</feature>
<evidence type="ECO:0000256" key="8">
    <source>
        <dbReference type="SAM" id="MobiDB-lite"/>
    </source>
</evidence>
<dbReference type="InParanoid" id="A0A084QIT1"/>
<dbReference type="STRING" id="1283841.A0A084QIT1"/>
<dbReference type="Pfam" id="PF06963">
    <property type="entry name" value="FPN1"/>
    <property type="match status" value="1"/>
</dbReference>
<keyword evidence="5 7" id="KW-1133">Transmembrane helix</keyword>
<comment type="caution">
    <text evidence="7">Lacks conserved residue(s) required for the propagation of feature annotation.</text>
</comment>
<dbReference type="HOGENOM" id="CLU_020370_5_0_1"/>
<evidence type="ECO:0000256" key="2">
    <source>
        <dbReference type="ARBA" id="ARBA00006279"/>
    </source>
</evidence>
<keyword evidence="7" id="KW-0406">Ion transport</keyword>
<evidence type="ECO:0000313" key="10">
    <source>
        <dbReference type="Proteomes" id="UP000028524"/>
    </source>
</evidence>
<dbReference type="OrthoDB" id="648861at2759"/>
<dbReference type="GO" id="GO:0016020">
    <property type="term" value="C:membrane"/>
    <property type="evidence" value="ECO:0007669"/>
    <property type="project" value="UniProtKB-SubCell"/>
</dbReference>
<dbReference type="EMBL" id="KL660718">
    <property type="protein sequence ID" value="KFA63866.1"/>
    <property type="molecule type" value="Genomic_DNA"/>
</dbReference>
<feature type="compositionally biased region" description="Low complexity" evidence="8">
    <location>
        <begin position="7"/>
        <end position="17"/>
    </location>
</feature>
<dbReference type="GO" id="GO:0005381">
    <property type="term" value="F:iron ion transmembrane transporter activity"/>
    <property type="evidence" value="ECO:0007669"/>
    <property type="project" value="UniProtKB-UniRule"/>
</dbReference>
<comment type="subcellular location">
    <subcellularLocation>
        <location evidence="1 7">Membrane</location>
        <topology evidence="1 7">Multi-pass membrane protein</topology>
    </subcellularLocation>
</comment>
<evidence type="ECO:0000256" key="6">
    <source>
        <dbReference type="ARBA" id="ARBA00023136"/>
    </source>
</evidence>
<keyword evidence="4 7" id="KW-0812">Transmembrane</keyword>
<comment type="function">
    <text evidence="7">May be involved in iron transport and iron homeostasis.</text>
</comment>
<dbReference type="InterPro" id="IPR036259">
    <property type="entry name" value="MFS_trans_sf"/>
</dbReference>
<feature type="transmembrane region" description="Helical" evidence="7">
    <location>
        <begin position="190"/>
        <end position="208"/>
    </location>
</feature>
<dbReference type="Proteomes" id="UP000028524">
    <property type="component" value="Unassembled WGS sequence"/>
</dbReference>
<feature type="transmembrane region" description="Helical" evidence="7">
    <location>
        <begin position="73"/>
        <end position="91"/>
    </location>
</feature>
<name>A0A084QIT1_STAC4</name>